<comment type="caution">
    <text evidence="1">The sequence shown here is derived from an EMBL/GenBank/DDBJ whole genome shotgun (WGS) entry which is preliminary data.</text>
</comment>
<evidence type="ECO:0000313" key="2">
    <source>
        <dbReference type="Proteomes" id="UP000663864"/>
    </source>
</evidence>
<reference evidence="1" key="1">
    <citation type="submission" date="2021-02" db="EMBL/GenBank/DDBJ databases">
        <authorList>
            <person name="Nowell W R."/>
        </authorList>
    </citation>
    <scope>NUCLEOTIDE SEQUENCE</scope>
</reference>
<dbReference type="AlphaFoldDB" id="A0A815RG57"/>
<dbReference type="EMBL" id="CAJNOT010005857">
    <property type="protein sequence ID" value="CAF1476663.1"/>
    <property type="molecule type" value="Genomic_DNA"/>
</dbReference>
<name>A0A815RG57_9BILA</name>
<accession>A0A815RG57</accession>
<sequence length="55" mass="6387">MIKRIQVNCIKDCRSNIQRRKKLLDIDSPCIDTVNQVRITKDSVQIGFRLTADLL</sequence>
<gene>
    <name evidence="1" type="ORF">ZHD862_LOCUS36376</name>
</gene>
<evidence type="ECO:0000313" key="1">
    <source>
        <dbReference type="EMBL" id="CAF1476663.1"/>
    </source>
</evidence>
<feature type="non-terminal residue" evidence="1">
    <location>
        <position position="1"/>
    </location>
</feature>
<protein>
    <submittedName>
        <fullName evidence="1">Uncharacterized protein</fullName>
    </submittedName>
</protein>
<organism evidence="1 2">
    <name type="scientific">Rotaria sordida</name>
    <dbReference type="NCBI Taxonomy" id="392033"/>
    <lineage>
        <taxon>Eukaryota</taxon>
        <taxon>Metazoa</taxon>
        <taxon>Spiralia</taxon>
        <taxon>Gnathifera</taxon>
        <taxon>Rotifera</taxon>
        <taxon>Eurotatoria</taxon>
        <taxon>Bdelloidea</taxon>
        <taxon>Philodinida</taxon>
        <taxon>Philodinidae</taxon>
        <taxon>Rotaria</taxon>
    </lineage>
</organism>
<proteinExistence type="predicted"/>
<dbReference type="Proteomes" id="UP000663864">
    <property type="component" value="Unassembled WGS sequence"/>
</dbReference>